<sequence length="199" mass="23047">MECHGWIQSQNTIRMIVSCRLFGWSAPQNKMSEQADNEKKPLSLDEEIENLSHEDLLEITQSSLRRLITADALLNDLPADVTTEEVLAQIAVAQGQSITVIVTRYSESPLNVVIPQRGATVLDLKKAIRRTFTLKQQRQRNKTKISWKYVWRSYNLQNVENGRVMKNERREVAEYGIVNRSEIRFVKKLRKDCERAETC</sequence>
<dbReference type="SUPFAM" id="SSF54236">
    <property type="entry name" value="Ubiquitin-like"/>
    <property type="match status" value="1"/>
</dbReference>
<dbReference type="InterPro" id="IPR040610">
    <property type="entry name" value="SNRNP25_ubiquitin"/>
</dbReference>
<dbReference type="Proteomes" id="UP001159042">
    <property type="component" value="Unassembled WGS sequence"/>
</dbReference>
<evidence type="ECO:0000259" key="1">
    <source>
        <dbReference type="Pfam" id="PF18036"/>
    </source>
</evidence>
<protein>
    <recommendedName>
        <fullName evidence="1">SNRNP25 ubiquitin-like domain-containing protein</fullName>
    </recommendedName>
</protein>
<feature type="domain" description="SNRNP25 ubiquitin-like" evidence="1">
    <location>
        <begin position="98"/>
        <end position="189"/>
    </location>
</feature>
<accession>A0AAV8VRK6</accession>
<comment type="caution">
    <text evidence="2">The sequence shown here is derived from an EMBL/GenBank/DDBJ whole genome shotgun (WGS) entry which is preliminary data.</text>
</comment>
<dbReference type="AlphaFoldDB" id="A0AAV8VRK6"/>
<keyword evidence="3" id="KW-1185">Reference proteome</keyword>
<dbReference type="InterPro" id="IPR029071">
    <property type="entry name" value="Ubiquitin-like_domsf"/>
</dbReference>
<dbReference type="CDD" id="cd17058">
    <property type="entry name" value="Ubl_SNRNP25"/>
    <property type="match status" value="1"/>
</dbReference>
<dbReference type="Gene3D" id="3.10.20.90">
    <property type="entry name" value="Phosphatidylinositol 3-kinase Catalytic Subunit, Chain A, domain 1"/>
    <property type="match status" value="1"/>
</dbReference>
<evidence type="ECO:0000313" key="2">
    <source>
        <dbReference type="EMBL" id="KAJ8916634.1"/>
    </source>
</evidence>
<reference evidence="2 3" key="1">
    <citation type="journal article" date="2023" name="Insect Mol. Biol.">
        <title>Genome sequencing provides insights into the evolution of gene families encoding plant cell wall-degrading enzymes in longhorned beetles.</title>
        <authorList>
            <person name="Shin N.R."/>
            <person name="Okamura Y."/>
            <person name="Kirsch R."/>
            <person name="Pauchet Y."/>
        </authorList>
    </citation>
    <scope>NUCLEOTIDE SEQUENCE [LARGE SCALE GENOMIC DNA]</scope>
    <source>
        <strain evidence="2">EAD_L_NR</strain>
    </source>
</reference>
<dbReference type="GO" id="GO:0005689">
    <property type="term" value="C:U12-type spliceosomal complex"/>
    <property type="evidence" value="ECO:0007669"/>
    <property type="project" value="TreeGrafter"/>
</dbReference>
<evidence type="ECO:0000313" key="3">
    <source>
        <dbReference type="Proteomes" id="UP001159042"/>
    </source>
</evidence>
<dbReference type="PANTHER" id="PTHR14942">
    <property type="entry name" value="U11/U12 SMALL NUCLEAR RIBONUCLEOPROTEIN 25 KDA PROTEIN"/>
    <property type="match status" value="1"/>
</dbReference>
<proteinExistence type="predicted"/>
<dbReference type="Pfam" id="PF18036">
    <property type="entry name" value="Ubiquitin_4"/>
    <property type="match status" value="1"/>
</dbReference>
<dbReference type="PANTHER" id="PTHR14942:SF0">
    <property type="entry name" value="U11_U12 SMALL NUCLEAR RIBONUCLEOPROTEIN 25 KDA PROTEIN"/>
    <property type="match status" value="1"/>
</dbReference>
<dbReference type="InterPro" id="IPR039690">
    <property type="entry name" value="SNRNP25"/>
</dbReference>
<dbReference type="EMBL" id="JANEYG010000041">
    <property type="protein sequence ID" value="KAJ8916634.1"/>
    <property type="molecule type" value="Genomic_DNA"/>
</dbReference>
<gene>
    <name evidence="2" type="ORF">NQ315_000279</name>
</gene>
<dbReference type="GO" id="GO:0000398">
    <property type="term" value="P:mRNA splicing, via spliceosome"/>
    <property type="evidence" value="ECO:0007669"/>
    <property type="project" value="InterPro"/>
</dbReference>
<name>A0AAV8VRK6_9CUCU</name>
<organism evidence="2 3">
    <name type="scientific">Exocentrus adspersus</name>
    <dbReference type="NCBI Taxonomy" id="1586481"/>
    <lineage>
        <taxon>Eukaryota</taxon>
        <taxon>Metazoa</taxon>
        <taxon>Ecdysozoa</taxon>
        <taxon>Arthropoda</taxon>
        <taxon>Hexapoda</taxon>
        <taxon>Insecta</taxon>
        <taxon>Pterygota</taxon>
        <taxon>Neoptera</taxon>
        <taxon>Endopterygota</taxon>
        <taxon>Coleoptera</taxon>
        <taxon>Polyphaga</taxon>
        <taxon>Cucujiformia</taxon>
        <taxon>Chrysomeloidea</taxon>
        <taxon>Cerambycidae</taxon>
        <taxon>Lamiinae</taxon>
        <taxon>Acanthocinini</taxon>
        <taxon>Exocentrus</taxon>
    </lineage>
</organism>